<evidence type="ECO:0000313" key="1">
    <source>
        <dbReference type="EMBL" id="RSN68530.1"/>
    </source>
</evidence>
<accession>A0A3R9Q8W8</accession>
<comment type="caution">
    <text evidence="1">The sequence shown here is derived from an EMBL/GenBank/DDBJ whole genome shotgun (WGS) entry which is preliminary data.</text>
</comment>
<dbReference type="Proteomes" id="UP000278149">
    <property type="component" value="Unassembled WGS sequence"/>
</dbReference>
<proteinExistence type="predicted"/>
<reference evidence="1 2" key="1">
    <citation type="submission" date="2018-10" db="EMBL/GenBank/DDBJ databases">
        <title>Co-occurring genomic capacity for anaerobic methane metabolism and dissimilatory sulfite reduction discovered in the Korarchaeota.</title>
        <authorList>
            <person name="Mckay L.J."/>
            <person name="Dlakic M."/>
            <person name="Fields M.W."/>
            <person name="Delmont T.O."/>
            <person name="Eren A.M."/>
            <person name="Jay Z.J."/>
            <person name="Klingelsmith K.B."/>
            <person name="Rusch D.B."/>
            <person name="Inskeep W.P."/>
        </authorList>
    </citation>
    <scope>NUCLEOTIDE SEQUENCE [LARGE SCALE GENOMIC DNA]</scope>
    <source>
        <strain evidence="1 2">WS</strain>
    </source>
</reference>
<name>A0A3R9Q8W8_9CREN</name>
<gene>
    <name evidence="1" type="ORF">D9Q81_05840</name>
</gene>
<organism evidence="1 2">
    <name type="scientific">Candidatus Korarchaeum cryptofilum</name>
    <dbReference type="NCBI Taxonomy" id="498846"/>
    <lineage>
        <taxon>Archaea</taxon>
        <taxon>Thermoproteota</taxon>
        <taxon>Candidatus Korarchaeia</taxon>
        <taxon>Candidatus Korarchaeales</taxon>
        <taxon>Candidatus Korarchaeaceae</taxon>
        <taxon>Candidatus Korarchaeum</taxon>
    </lineage>
</organism>
<dbReference type="AlphaFoldDB" id="A0A3R9Q8W8"/>
<evidence type="ECO:0000313" key="2">
    <source>
        <dbReference type="Proteomes" id="UP000278149"/>
    </source>
</evidence>
<dbReference type="EMBL" id="RCOR01000028">
    <property type="protein sequence ID" value="RSN68530.1"/>
    <property type="molecule type" value="Genomic_DNA"/>
</dbReference>
<dbReference type="RefSeq" id="WP_125741916.1">
    <property type="nucleotide sequence ID" value="NZ_RCOR01000028.1"/>
</dbReference>
<sequence>MSDEVAAVKIPGGEAALSKSLRAFFAQNPPYRFQTFLSVLYALTIYYREKGEKERKDNSEILDTLFDLIDSYSKILNSYYYSWQIGAPIQKEEANMLTDIINKIFRSGLIPSHVLSEVIEVTAEAVIKKLDKEILIGEG</sequence>
<protein>
    <submittedName>
        <fullName evidence="1">Uncharacterized protein</fullName>
    </submittedName>
</protein>